<proteinExistence type="predicted"/>
<dbReference type="OrthoDB" id="5397330at2759"/>
<protein>
    <submittedName>
        <fullName evidence="2">Ubiquitin-conjugating enzyme E2 S-C</fullName>
    </submittedName>
</protein>
<feature type="compositionally biased region" description="Basic residues" evidence="1">
    <location>
        <begin position="220"/>
        <end position="230"/>
    </location>
</feature>
<dbReference type="EMBL" id="RIBY02002178">
    <property type="protein sequence ID" value="KAH9823691.1"/>
    <property type="molecule type" value="Genomic_DNA"/>
</dbReference>
<feature type="region of interest" description="Disordered" evidence="1">
    <location>
        <begin position="74"/>
        <end position="99"/>
    </location>
</feature>
<dbReference type="Proteomes" id="UP001138500">
    <property type="component" value="Unassembled WGS sequence"/>
</dbReference>
<evidence type="ECO:0000313" key="3">
    <source>
        <dbReference type="Proteomes" id="UP001138500"/>
    </source>
</evidence>
<evidence type="ECO:0000313" key="2">
    <source>
        <dbReference type="EMBL" id="KAH9823691.1"/>
    </source>
</evidence>
<accession>A0A9W7W003</accession>
<reference evidence="2 3" key="2">
    <citation type="journal article" date="2021" name="Curr. Genet.">
        <title>Genetic response to nitrogen starvation in the aggressive Eucalyptus foliar pathogen Teratosphaeria destructans.</title>
        <authorList>
            <person name="Havenga M."/>
            <person name="Wingfield B.D."/>
            <person name="Wingfield M.J."/>
            <person name="Dreyer L.L."/>
            <person name="Roets F."/>
            <person name="Aylward J."/>
        </authorList>
    </citation>
    <scope>NUCLEOTIDE SEQUENCE [LARGE SCALE GENOMIC DNA]</scope>
    <source>
        <strain evidence="2">CMW44962</strain>
    </source>
</reference>
<gene>
    <name evidence="2" type="ORF">Tdes44962_MAKER04543</name>
</gene>
<sequence>MPTILRNPFRKNDENLRPPPSLDPALNPAHKPLDVKPPVEYKLSGKPGWPSHLPLPTPLIPCLEINDSGICLPPSPPPERRSFWNASSRTTSSTSTTHRSLVAENEPFNISRESFDSYRRSFDISGRSPVIPPNDPAARPRASLDTRTFLPPPPVRTSNSFTRPSAVPAQTQEETDPFEDVDIVDHPVVSLPPKKRGLFARLTDSADQPPRPHSTDAKTSWHHFGGRKRAQSGQGAELGHMPARRVTTPKIESQLKKEASKPVVGPQDQATIGTPAPLPQQTVLQSTENQDTKKKTPTPAPQSHDTLDTVQSDLQDVTLDDDPTNTPPPHVTETAPSDAAASESEAPHAPRPTNLQAPEMRIDS</sequence>
<comment type="caution">
    <text evidence="2">The sequence shown here is derived from an EMBL/GenBank/DDBJ whole genome shotgun (WGS) entry which is preliminary data.</text>
</comment>
<feature type="compositionally biased region" description="Low complexity" evidence="1">
    <location>
        <begin position="331"/>
        <end position="344"/>
    </location>
</feature>
<feature type="compositionally biased region" description="Low complexity" evidence="1">
    <location>
        <begin position="87"/>
        <end position="99"/>
    </location>
</feature>
<dbReference type="AlphaFoldDB" id="A0A9W7W003"/>
<keyword evidence="3" id="KW-1185">Reference proteome</keyword>
<feature type="compositionally biased region" description="Acidic residues" evidence="1">
    <location>
        <begin position="173"/>
        <end position="182"/>
    </location>
</feature>
<feature type="compositionally biased region" description="Polar residues" evidence="1">
    <location>
        <begin position="279"/>
        <end position="289"/>
    </location>
</feature>
<evidence type="ECO:0000256" key="1">
    <source>
        <dbReference type="SAM" id="MobiDB-lite"/>
    </source>
</evidence>
<organism evidence="2 3">
    <name type="scientific">Teratosphaeria destructans</name>
    <dbReference type="NCBI Taxonomy" id="418781"/>
    <lineage>
        <taxon>Eukaryota</taxon>
        <taxon>Fungi</taxon>
        <taxon>Dikarya</taxon>
        <taxon>Ascomycota</taxon>
        <taxon>Pezizomycotina</taxon>
        <taxon>Dothideomycetes</taxon>
        <taxon>Dothideomycetidae</taxon>
        <taxon>Mycosphaerellales</taxon>
        <taxon>Teratosphaeriaceae</taxon>
        <taxon>Teratosphaeria</taxon>
    </lineage>
</organism>
<feature type="region of interest" description="Disordered" evidence="1">
    <location>
        <begin position="1"/>
        <end position="50"/>
    </location>
</feature>
<reference evidence="2 3" key="1">
    <citation type="journal article" date="2018" name="IMA Fungus">
        <title>IMA Genome-F 10: Nine draft genome sequences of Claviceps purpurea s.lat., including C. arundinis, C. humidiphila, and C. cf. spartinae, pseudomolecules for the pitch canker pathogen Fusarium circinatum, draft genome of Davidsoniella eucalypti, Grosmannia galeiformis, Quambalaria eucalypti, and Teratosphaeria destructans.</title>
        <authorList>
            <person name="Wingfield B.D."/>
            <person name="Liu M."/>
            <person name="Nguyen H.D."/>
            <person name="Lane F.A."/>
            <person name="Morgan S.W."/>
            <person name="De Vos L."/>
            <person name="Wilken P.M."/>
            <person name="Duong T.A."/>
            <person name="Aylward J."/>
            <person name="Coetzee M.P."/>
            <person name="Dadej K."/>
            <person name="De Beer Z.W."/>
            <person name="Findlay W."/>
            <person name="Havenga M."/>
            <person name="Kolarik M."/>
            <person name="Menzies J.G."/>
            <person name="Naidoo K."/>
            <person name="Pochopski O."/>
            <person name="Shoukouhi P."/>
            <person name="Santana Q.C."/>
            <person name="Seifert K.A."/>
            <person name="Soal N."/>
            <person name="Steenkamp E.T."/>
            <person name="Tatham C.T."/>
            <person name="van der Nest M.A."/>
            <person name="Wingfield M.J."/>
        </authorList>
    </citation>
    <scope>NUCLEOTIDE SEQUENCE [LARGE SCALE GENOMIC DNA]</scope>
    <source>
        <strain evidence="2">CMW44962</strain>
    </source>
</reference>
<feature type="region of interest" description="Disordered" evidence="1">
    <location>
        <begin position="126"/>
        <end position="364"/>
    </location>
</feature>
<feature type="compositionally biased region" description="Polar residues" evidence="1">
    <location>
        <begin position="301"/>
        <end position="315"/>
    </location>
</feature>
<name>A0A9W7W003_9PEZI</name>
<feature type="compositionally biased region" description="Polar residues" evidence="1">
    <location>
        <begin position="156"/>
        <end position="172"/>
    </location>
</feature>